<gene>
    <name evidence="1" type="ORF">METZ01_LOCUS498023</name>
</gene>
<evidence type="ECO:0000313" key="1">
    <source>
        <dbReference type="EMBL" id="SVE45169.1"/>
    </source>
</evidence>
<protein>
    <recommendedName>
        <fullName evidence="2">Resolvase/invertase-type recombinase catalytic domain-containing protein</fullName>
    </recommendedName>
</protein>
<dbReference type="AlphaFoldDB" id="A0A383DLE4"/>
<name>A0A383DLE4_9ZZZZ</name>
<organism evidence="1">
    <name type="scientific">marine metagenome</name>
    <dbReference type="NCBI Taxonomy" id="408172"/>
    <lineage>
        <taxon>unclassified sequences</taxon>
        <taxon>metagenomes</taxon>
        <taxon>ecological metagenomes</taxon>
    </lineage>
</organism>
<proteinExistence type="predicted"/>
<reference evidence="1" key="1">
    <citation type="submission" date="2018-05" db="EMBL/GenBank/DDBJ databases">
        <authorList>
            <person name="Lanie J.A."/>
            <person name="Ng W.-L."/>
            <person name="Kazmierczak K.M."/>
            <person name="Andrzejewski T.M."/>
            <person name="Davidsen T.M."/>
            <person name="Wayne K.J."/>
            <person name="Tettelin H."/>
            <person name="Glass J.I."/>
            <person name="Rusch D."/>
            <person name="Podicherti R."/>
            <person name="Tsui H.-C.T."/>
            <person name="Winkler M.E."/>
        </authorList>
    </citation>
    <scope>NUCLEOTIDE SEQUENCE</scope>
</reference>
<dbReference type="EMBL" id="UINC01218229">
    <property type="protein sequence ID" value="SVE45169.1"/>
    <property type="molecule type" value="Genomic_DNA"/>
</dbReference>
<accession>A0A383DLE4</accession>
<sequence>MGTTPTTTAAIYVRRSAADSANKEEDAFSRSLAAQERECLAWAERQGCL</sequence>
<evidence type="ECO:0008006" key="2">
    <source>
        <dbReference type="Google" id="ProtNLM"/>
    </source>
</evidence>